<sequence>MNATIRNGRGSTAGETSGPRGNPVFGSMRDFQRDKLGFIRSLTRYGDVARYRMAHMTWRQVNHPDGVRRVLQENNRNYGKGSLTLGIFKPVLGEGLLTSEGGLWLRQRRLMQPVFHKRSVAAFGSLMTDKTLAMLQRWRPALQNGTTVDVPAEMARLTLDIATTSLFHAHVGEEPGAIARAVNTLVEDLGYRFEVPFYPPPPVPTPRNRRRRAALQTVDRAVYGIIAQRRSGGGDEDDLLALLMGARDETTGEAMSDRQLRDEVITLFLAGHETTATALSWAFYLLATHPEAERRLREELDEVLGTDGGRRTPTLEDLPRLAYTKMVVEETLRLYPPAWITNRQAIAEDELLGHRIPAGAFVMLSPYVLHRHPDYWPDPDAFDPERFAPGRADGRPRFAYFPFGGGPRQCIGQGMALVEAQLVLATVLGRCRLRPVSDRPVEAEALATLRPRGGLPMIVEVA</sequence>
<dbReference type="AlphaFoldDB" id="A0A6J4SCF3"/>
<evidence type="ECO:0000256" key="7">
    <source>
        <dbReference type="PIRSR" id="PIRSR602401-1"/>
    </source>
</evidence>
<feature type="region of interest" description="Disordered" evidence="9">
    <location>
        <begin position="1"/>
        <end position="26"/>
    </location>
</feature>
<comment type="similarity">
    <text evidence="1 8">Belongs to the cytochrome P450 family.</text>
</comment>
<dbReference type="InterPro" id="IPR002401">
    <property type="entry name" value="Cyt_P450_E_grp-I"/>
</dbReference>
<dbReference type="SUPFAM" id="SSF48264">
    <property type="entry name" value="Cytochrome P450"/>
    <property type="match status" value="1"/>
</dbReference>
<feature type="compositionally biased region" description="Polar residues" evidence="9">
    <location>
        <begin position="1"/>
        <end position="15"/>
    </location>
</feature>
<dbReference type="InterPro" id="IPR017972">
    <property type="entry name" value="Cyt_P450_CS"/>
</dbReference>
<dbReference type="PRINTS" id="PR00463">
    <property type="entry name" value="EP450I"/>
</dbReference>
<keyword evidence="4 8" id="KW-0560">Oxidoreductase</keyword>
<dbReference type="InterPro" id="IPR001128">
    <property type="entry name" value="Cyt_P450"/>
</dbReference>
<protein>
    <recommendedName>
        <fullName evidence="11">Cytochrome P450</fullName>
    </recommendedName>
</protein>
<name>A0A6J4SCF3_9ACTN</name>
<dbReference type="Pfam" id="PF00067">
    <property type="entry name" value="p450"/>
    <property type="match status" value="1"/>
</dbReference>
<dbReference type="GO" id="GO:0016705">
    <property type="term" value="F:oxidoreductase activity, acting on paired donors, with incorporation or reduction of molecular oxygen"/>
    <property type="evidence" value="ECO:0007669"/>
    <property type="project" value="InterPro"/>
</dbReference>
<evidence type="ECO:0008006" key="11">
    <source>
        <dbReference type="Google" id="ProtNLM"/>
    </source>
</evidence>
<keyword evidence="3 7" id="KW-0479">Metal-binding</keyword>
<evidence type="ECO:0000256" key="6">
    <source>
        <dbReference type="ARBA" id="ARBA00023033"/>
    </source>
</evidence>
<evidence type="ECO:0000256" key="1">
    <source>
        <dbReference type="ARBA" id="ARBA00010617"/>
    </source>
</evidence>
<reference evidence="10" key="1">
    <citation type="submission" date="2020-02" db="EMBL/GenBank/DDBJ databases">
        <authorList>
            <person name="Meier V. D."/>
        </authorList>
    </citation>
    <scope>NUCLEOTIDE SEQUENCE</scope>
    <source>
        <strain evidence="10">AVDCRST_MAG12</strain>
    </source>
</reference>
<evidence type="ECO:0000256" key="2">
    <source>
        <dbReference type="ARBA" id="ARBA00022617"/>
    </source>
</evidence>
<proteinExistence type="inferred from homology"/>
<keyword evidence="5 7" id="KW-0408">Iron</keyword>
<accession>A0A6J4SCF3</accession>
<dbReference type="Gene3D" id="1.10.630.10">
    <property type="entry name" value="Cytochrome P450"/>
    <property type="match status" value="1"/>
</dbReference>
<evidence type="ECO:0000256" key="8">
    <source>
        <dbReference type="RuleBase" id="RU000461"/>
    </source>
</evidence>
<keyword evidence="2 7" id="KW-0349">Heme</keyword>
<dbReference type="InterPro" id="IPR050196">
    <property type="entry name" value="Cytochrome_P450_Monoox"/>
</dbReference>
<evidence type="ECO:0000256" key="4">
    <source>
        <dbReference type="ARBA" id="ARBA00023002"/>
    </source>
</evidence>
<evidence type="ECO:0000256" key="9">
    <source>
        <dbReference type="SAM" id="MobiDB-lite"/>
    </source>
</evidence>
<comment type="cofactor">
    <cofactor evidence="7">
        <name>heme</name>
        <dbReference type="ChEBI" id="CHEBI:30413"/>
    </cofactor>
</comment>
<organism evidence="10">
    <name type="scientific">uncultured Rubrobacteraceae bacterium</name>
    <dbReference type="NCBI Taxonomy" id="349277"/>
    <lineage>
        <taxon>Bacteria</taxon>
        <taxon>Bacillati</taxon>
        <taxon>Actinomycetota</taxon>
        <taxon>Rubrobacteria</taxon>
        <taxon>Rubrobacterales</taxon>
        <taxon>Rubrobacteraceae</taxon>
        <taxon>environmental samples</taxon>
    </lineage>
</organism>
<dbReference type="PANTHER" id="PTHR24291:SF50">
    <property type="entry name" value="BIFUNCTIONAL ALBAFLAVENONE MONOOXYGENASE_TERPENE SYNTHASE"/>
    <property type="match status" value="1"/>
</dbReference>
<dbReference type="CDD" id="cd20620">
    <property type="entry name" value="CYP132-like"/>
    <property type="match status" value="1"/>
</dbReference>
<dbReference type="GO" id="GO:0020037">
    <property type="term" value="F:heme binding"/>
    <property type="evidence" value="ECO:0007669"/>
    <property type="project" value="InterPro"/>
</dbReference>
<dbReference type="GO" id="GO:0005506">
    <property type="term" value="F:iron ion binding"/>
    <property type="evidence" value="ECO:0007669"/>
    <property type="project" value="InterPro"/>
</dbReference>
<keyword evidence="6 8" id="KW-0503">Monooxygenase</keyword>
<feature type="binding site" description="axial binding residue" evidence="7">
    <location>
        <position position="410"/>
    </location>
    <ligand>
        <name>heme</name>
        <dbReference type="ChEBI" id="CHEBI:30413"/>
    </ligand>
    <ligandPart>
        <name>Fe</name>
        <dbReference type="ChEBI" id="CHEBI:18248"/>
    </ligandPart>
</feature>
<dbReference type="InterPro" id="IPR036396">
    <property type="entry name" value="Cyt_P450_sf"/>
</dbReference>
<dbReference type="EMBL" id="CADCVK010000347">
    <property type="protein sequence ID" value="CAA9495639.1"/>
    <property type="molecule type" value="Genomic_DNA"/>
</dbReference>
<dbReference type="PROSITE" id="PS00086">
    <property type="entry name" value="CYTOCHROME_P450"/>
    <property type="match status" value="1"/>
</dbReference>
<evidence type="ECO:0000256" key="5">
    <source>
        <dbReference type="ARBA" id="ARBA00023004"/>
    </source>
</evidence>
<evidence type="ECO:0000313" key="10">
    <source>
        <dbReference type="EMBL" id="CAA9495639.1"/>
    </source>
</evidence>
<dbReference type="PANTHER" id="PTHR24291">
    <property type="entry name" value="CYTOCHROME P450 FAMILY 4"/>
    <property type="match status" value="1"/>
</dbReference>
<dbReference type="GO" id="GO:0004497">
    <property type="term" value="F:monooxygenase activity"/>
    <property type="evidence" value="ECO:0007669"/>
    <property type="project" value="UniProtKB-KW"/>
</dbReference>
<dbReference type="PRINTS" id="PR00385">
    <property type="entry name" value="P450"/>
</dbReference>
<gene>
    <name evidence="10" type="ORF">AVDCRST_MAG12-2345</name>
</gene>
<evidence type="ECO:0000256" key="3">
    <source>
        <dbReference type="ARBA" id="ARBA00022723"/>
    </source>
</evidence>